<evidence type="ECO:0000313" key="2">
    <source>
        <dbReference type="EMBL" id="MDC0720264.1"/>
    </source>
</evidence>
<keyword evidence="3" id="KW-1185">Reference proteome</keyword>
<dbReference type="RefSeq" id="WP_272088754.1">
    <property type="nucleotide sequence ID" value="NZ_JAQNDL010000002.1"/>
</dbReference>
<gene>
    <name evidence="2" type="ORF">POL25_25415</name>
</gene>
<accession>A0ABT5E4K1</accession>
<evidence type="ECO:0000313" key="3">
    <source>
        <dbReference type="Proteomes" id="UP001221686"/>
    </source>
</evidence>
<feature type="region of interest" description="Disordered" evidence="1">
    <location>
        <begin position="22"/>
        <end position="41"/>
    </location>
</feature>
<evidence type="ECO:0000256" key="1">
    <source>
        <dbReference type="SAM" id="MobiDB-lite"/>
    </source>
</evidence>
<dbReference type="EMBL" id="JAQNDL010000002">
    <property type="protein sequence ID" value="MDC0720264.1"/>
    <property type="molecule type" value="Genomic_DNA"/>
</dbReference>
<dbReference type="InterPro" id="IPR011047">
    <property type="entry name" value="Quinoprotein_ADH-like_sf"/>
</dbReference>
<reference evidence="2 3" key="1">
    <citation type="submission" date="2022-11" db="EMBL/GenBank/DDBJ databases">
        <title>Minimal conservation of predation-associated metabolite biosynthetic gene clusters underscores biosynthetic potential of Myxococcota including descriptions for ten novel species: Archangium lansinium sp. nov., Myxococcus landrumus sp. nov., Nannocystis bai.</title>
        <authorList>
            <person name="Ahearne A."/>
            <person name="Stevens C."/>
            <person name="Dowd S."/>
        </authorList>
    </citation>
    <scope>NUCLEOTIDE SEQUENCE [LARGE SCALE GENOMIC DNA]</scope>
    <source>
        <strain evidence="2 3">BB15-2</strain>
    </source>
</reference>
<protein>
    <submittedName>
        <fullName evidence="2">PQQ-binding-like beta-propeller repeat protein</fullName>
    </submittedName>
</protein>
<proteinExistence type="predicted"/>
<dbReference type="Gene3D" id="2.130.10.10">
    <property type="entry name" value="YVTN repeat-like/Quinoprotein amine dehydrogenase"/>
    <property type="match status" value="1"/>
</dbReference>
<dbReference type="SUPFAM" id="SSF50998">
    <property type="entry name" value="Quinoprotein alcohol dehydrogenase-like"/>
    <property type="match status" value="1"/>
</dbReference>
<dbReference type="InterPro" id="IPR015943">
    <property type="entry name" value="WD40/YVTN_repeat-like_dom_sf"/>
</dbReference>
<name>A0ABT5E4K1_9BACT</name>
<sequence>MLAPRLPLASLLTLLAACGRDPEPPPRAADATAPAPSDPRRERCTAVAEESARLGKITGAVLTVALADRPAERDLAGEGKKLAAAGDAIGREMFAECMQWPDAVIACLGPLDRLKPGCAATLDAAFGTADAVLPADIPAGPPPAWSLKLPAKPEALAVAPDGAVLAIVERALVGVRDGAIAWQKLDGLRPWVLVTAGVGVVAQRDRVLAIDPSNGRELWSVALPSIPDADEFDDPPSAVIAADASDGLWLGDNAARFFRLHPPRCTRSTAKRAAPGCLVAAGALVEETLDEDALLSVTADGRRILRESGVVRMFDGDGANLLDARAHEHGAAFTLGPAGLALVIDNDVVLLDPDRCGGDAFAPSGWPQPGQLFARELDECPDCPAPPPGCRRWRRFVDSMGSDAPALGDDGTALVHTHDGFTRALRLGDEAWKTATGGEGPLLSLGDRALGASTGLAEGDPLALFELAIADGKYLWRTPLPDAGTNDVDDVVLLAGHGWLIAGFDETLVALQRPSP</sequence>
<comment type="caution">
    <text evidence="2">The sequence shown here is derived from an EMBL/GenBank/DDBJ whole genome shotgun (WGS) entry which is preliminary data.</text>
</comment>
<organism evidence="2 3">
    <name type="scientific">Nannocystis bainbridge</name>
    <dbReference type="NCBI Taxonomy" id="2995303"/>
    <lineage>
        <taxon>Bacteria</taxon>
        <taxon>Pseudomonadati</taxon>
        <taxon>Myxococcota</taxon>
        <taxon>Polyangia</taxon>
        <taxon>Nannocystales</taxon>
        <taxon>Nannocystaceae</taxon>
        <taxon>Nannocystis</taxon>
    </lineage>
</organism>
<dbReference type="PROSITE" id="PS51257">
    <property type="entry name" value="PROKAR_LIPOPROTEIN"/>
    <property type="match status" value="1"/>
</dbReference>
<dbReference type="Proteomes" id="UP001221686">
    <property type="component" value="Unassembled WGS sequence"/>
</dbReference>